<dbReference type="Proteomes" id="UP000011607">
    <property type="component" value="Unassembled WGS sequence"/>
</dbReference>
<sequence length="119" mass="13460">MGSTDPPPESSKEIDEVYHDRNLLAIAFARAIRITWGSNTAGWYWHDGWPVVWVDTPAGQKSWHVTPDLEDIFDRSSLSPPEPWIGQPAPGGLEGRASLREARRRKHRSASEERSEARD</sequence>
<dbReference type="RefSeq" id="WP_006672907.1">
    <property type="nucleotide sequence ID" value="NZ_AOMA01000096.1"/>
</dbReference>
<keyword evidence="3" id="KW-1185">Reference proteome</keyword>
<reference evidence="2 3" key="1">
    <citation type="journal article" date="2014" name="PLoS Genet.">
        <title>Phylogenetically driven sequencing of extremely halophilic archaea reveals strategies for static and dynamic osmo-response.</title>
        <authorList>
            <person name="Becker E.A."/>
            <person name="Seitzer P.M."/>
            <person name="Tritt A."/>
            <person name="Larsen D."/>
            <person name="Krusor M."/>
            <person name="Yao A.I."/>
            <person name="Wu D."/>
            <person name="Madern D."/>
            <person name="Eisen J.A."/>
            <person name="Darling A.E."/>
            <person name="Facciotti M.T."/>
        </authorList>
    </citation>
    <scope>NUCLEOTIDE SEQUENCE [LARGE SCALE GENOMIC DNA]</scope>
    <source>
        <strain evidence="2 3">JCM 10879</strain>
    </source>
</reference>
<dbReference type="EMBL" id="AOMA01000096">
    <property type="protein sequence ID" value="EMA38531.1"/>
    <property type="molecule type" value="Genomic_DNA"/>
</dbReference>
<accession>M0LYN5</accession>
<dbReference type="STRING" id="1227454.C446_09960"/>
<feature type="compositionally biased region" description="Basic and acidic residues" evidence="1">
    <location>
        <begin position="109"/>
        <end position="119"/>
    </location>
</feature>
<evidence type="ECO:0000313" key="2">
    <source>
        <dbReference type="EMBL" id="EMA38531.1"/>
    </source>
</evidence>
<protein>
    <submittedName>
        <fullName evidence="2">Uncharacterized protein</fullName>
    </submittedName>
</protein>
<organism evidence="2 3">
    <name type="scientific">Halobiforma nitratireducens JCM 10879</name>
    <dbReference type="NCBI Taxonomy" id="1227454"/>
    <lineage>
        <taxon>Archaea</taxon>
        <taxon>Methanobacteriati</taxon>
        <taxon>Methanobacteriota</taxon>
        <taxon>Stenosarchaea group</taxon>
        <taxon>Halobacteria</taxon>
        <taxon>Halobacteriales</taxon>
        <taxon>Natrialbaceae</taxon>
        <taxon>Halobiforma</taxon>
    </lineage>
</organism>
<gene>
    <name evidence="2" type="ORF">C446_09960</name>
</gene>
<proteinExistence type="predicted"/>
<evidence type="ECO:0000256" key="1">
    <source>
        <dbReference type="SAM" id="MobiDB-lite"/>
    </source>
</evidence>
<comment type="caution">
    <text evidence="2">The sequence shown here is derived from an EMBL/GenBank/DDBJ whole genome shotgun (WGS) entry which is preliminary data.</text>
</comment>
<dbReference type="AlphaFoldDB" id="M0LYN5"/>
<name>M0LYN5_9EURY</name>
<feature type="region of interest" description="Disordered" evidence="1">
    <location>
        <begin position="74"/>
        <end position="119"/>
    </location>
</feature>
<dbReference type="eggNOG" id="ENOG502N65C">
    <property type="taxonomic scope" value="Archaea"/>
</dbReference>
<evidence type="ECO:0000313" key="3">
    <source>
        <dbReference type="Proteomes" id="UP000011607"/>
    </source>
</evidence>